<gene>
    <name evidence="1" type="ORF">MANES_08G032450v8</name>
</gene>
<dbReference type="EMBL" id="CM004394">
    <property type="protein sequence ID" value="KAG8648715.1"/>
    <property type="molecule type" value="Genomic_DNA"/>
</dbReference>
<keyword evidence="2" id="KW-1185">Reference proteome</keyword>
<sequence>MGSVHRKNGDFFLRRSSFCLFKIIPSLLQIEKIMGQCFSFDTYLMIVLLSSMEIG</sequence>
<comment type="caution">
    <text evidence="1">The sequence shown here is derived from an EMBL/GenBank/DDBJ whole genome shotgun (WGS) entry which is preliminary data.</text>
</comment>
<reference evidence="2" key="1">
    <citation type="journal article" date="2016" name="Nat. Biotechnol.">
        <title>Sequencing wild and cultivated cassava and related species reveals extensive interspecific hybridization and genetic diversity.</title>
        <authorList>
            <person name="Bredeson J.V."/>
            <person name="Lyons J.B."/>
            <person name="Prochnik S.E."/>
            <person name="Wu G.A."/>
            <person name="Ha C.M."/>
            <person name="Edsinger-Gonzales E."/>
            <person name="Grimwood J."/>
            <person name="Schmutz J."/>
            <person name="Rabbi I.Y."/>
            <person name="Egesi C."/>
            <person name="Nauluvula P."/>
            <person name="Lebot V."/>
            <person name="Ndunguru J."/>
            <person name="Mkamilo G."/>
            <person name="Bart R.S."/>
            <person name="Setter T.L."/>
            <person name="Gleadow R.M."/>
            <person name="Kulakow P."/>
            <person name="Ferguson M.E."/>
            <person name="Rounsley S."/>
            <person name="Rokhsar D.S."/>
        </authorList>
    </citation>
    <scope>NUCLEOTIDE SEQUENCE [LARGE SCALE GENOMIC DNA]</scope>
    <source>
        <strain evidence="2">cv. AM560-2</strain>
    </source>
</reference>
<protein>
    <submittedName>
        <fullName evidence="1">Uncharacterized protein</fullName>
    </submittedName>
</protein>
<organism evidence="1 2">
    <name type="scientific">Manihot esculenta</name>
    <name type="common">Cassava</name>
    <name type="synonym">Jatropha manihot</name>
    <dbReference type="NCBI Taxonomy" id="3983"/>
    <lineage>
        <taxon>Eukaryota</taxon>
        <taxon>Viridiplantae</taxon>
        <taxon>Streptophyta</taxon>
        <taxon>Embryophyta</taxon>
        <taxon>Tracheophyta</taxon>
        <taxon>Spermatophyta</taxon>
        <taxon>Magnoliopsida</taxon>
        <taxon>eudicotyledons</taxon>
        <taxon>Gunneridae</taxon>
        <taxon>Pentapetalae</taxon>
        <taxon>rosids</taxon>
        <taxon>fabids</taxon>
        <taxon>Malpighiales</taxon>
        <taxon>Euphorbiaceae</taxon>
        <taxon>Crotonoideae</taxon>
        <taxon>Manihoteae</taxon>
        <taxon>Manihot</taxon>
    </lineage>
</organism>
<dbReference type="Proteomes" id="UP000091857">
    <property type="component" value="Chromosome 8"/>
</dbReference>
<evidence type="ECO:0000313" key="1">
    <source>
        <dbReference type="EMBL" id="KAG8648715.1"/>
    </source>
</evidence>
<evidence type="ECO:0000313" key="2">
    <source>
        <dbReference type="Proteomes" id="UP000091857"/>
    </source>
</evidence>
<proteinExistence type="predicted"/>
<accession>A0ACB7H897</accession>
<name>A0ACB7H897_MANES</name>